<protein>
    <submittedName>
        <fullName evidence="1">Uncharacterized protein</fullName>
    </submittedName>
</protein>
<evidence type="ECO:0000313" key="2">
    <source>
        <dbReference type="Proteomes" id="UP001501447"/>
    </source>
</evidence>
<reference evidence="2" key="1">
    <citation type="journal article" date="2019" name="Int. J. Syst. Evol. Microbiol.">
        <title>The Global Catalogue of Microorganisms (GCM) 10K type strain sequencing project: providing services to taxonomists for standard genome sequencing and annotation.</title>
        <authorList>
            <consortium name="The Broad Institute Genomics Platform"/>
            <consortium name="The Broad Institute Genome Sequencing Center for Infectious Disease"/>
            <person name="Wu L."/>
            <person name="Ma J."/>
        </authorList>
    </citation>
    <scope>NUCLEOTIDE SEQUENCE [LARGE SCALE GENOMIC DNA]</scope>
    <source>
        <strain evidence="2">JCM 16373</strain>
    </source>
</reference>
<sequence>MTADPDGDLAAFIHELLTMKAEDEATSRKANSESLTEQLAWRRLTARNGDRLRALLEAHGRWPAAAEVGEEATSAAWLVAQHADRQLDVQRLAVKLLERAVKDGTAGPDGRRQLAFLRDRLHVNTGLPQRYGTQIHGLTGDGTPIPWPMEDEEKVDLYRARAGISAFASYTAPHAPE</sequence>
<keyword evidence="2" id="KW-1185">Reference proteome</keyword>
<gene>
    <name evidence="1" type="ORF">GCM10009863_14930</name>
</gene>
<organism evidence="1 2">
    <name type="scientific">Streptomyces axinellae</name>
    <dbReference type="NCBI Taxonomy" id="552788"/>
    <lineage>
        <taxon>Bacteria</taxon>
        <taxon>Bacillati</taxon>
        <taxon>Actinomycetota</taxon>
        <taxon>Actinomycetes</taxon>
        <taxon>Kitasatosporales</taxon>
        <taxon>Streptomycetaceae</taxon>
        <taxon>Streptomyces</taxon>
    </lineage>
</organism>
<name>A0ABP6C4V9_9ACTN</name>
<dbReference type="Pfam" id="PF20329">
    <property type="entry name" value="DUF6624"/>
    <property type="match status" value="1"/>
</dbReference>
<dbReference type="RefSeq" id="WP_344563410.1">
    <property type="nucleotide sequence ID" value="NZ_BAAARJ010000004.1"/>
</dbReference>
<dbReference type="InterPro" id="IPR046732">
    <property type="entry name" value="DUF6624"/>
</dbReference>
<dbReference type="EMBL" id="BAAARJ010000004">
    <property type="protein sequence ID" value="GAA2602579.1"/>
    <property type="molecule type" value="Genomic_DNA"/>
</dbReference>
<accession>A0ABP6C4V9</accession>
<proteinExistence type="predicted"/>
<evidence type="ECO:0000313" key="1">
    <source>
        <dbReference type="EMBL" id="GAA2602579.1"/>
    </source>
</evidence>
<dbReference type="Proteomes" id="UP001501447">
    <property type="component" value="Unassembled WGS sequence"/>
</dbReference>
<comment type="caution">
    <text evidence="1">The sequence shown here is derived from an EMBL/GenBank/DDBJ whole genome shotgun (WGS) entry which is preliminary data.</text>
</comment>